<proteinExistence type="predicted"/>
<name>A0A0N8WG31_9FLAO</name>
<accession>A0A0N8WG31</accession>
<dbReference type="Proteomes" id="UP000050827">
    <property type="component" value="Unassembled WGS sequence"/>
</dbReference>
<dbReference type="OrthoDB" id="1446999at2"/>
<comment type="caution">
    <text evidence="1">The sequence shown here is derived from an EMBL/GenBank/DDBJ whole genome shotgun (WGS) entry which is preliminary data.</text>
</comment>
<keyword evidence="2" id="KW-1185">Reference proteome</keyword>
<evidence type="ECO:0000313" key="2">
    <source>
        <dbReference type="Proteomes" id="UP000050827"/>
    </source>
</evidence>
<organism evidence="1 2">
    <name type="scientific">Flagellimonas eckloniae</name>
    <dbReference type="NCBI Taxonomy" id="346185"/>
    <lineage>
        <taxon>Bacteria</taxon>
        <taxon>Pseudomonadati</taxon>
        <taxon>Bacteroidota</taxon>
        <taxon>Flavobacteriia</taxon>
        <taxon>Flavobacteriales</taxon>
        <taxon>Flavobacteriaceae</taxon>
        <taxon>Flagellimonas</taxon>
    </lineage>
</organism>
<protein>
    <submittedName>
        <fullName evidence="1">Uncharacterized protein</fullName>
    </submittedName>
</protein>
<evidence type="ECO:0000313" key="1">
    <source>
        <dbReference type="EMBL" id="KQC30363.1"/>
    </source>
</evidence>
<dbReference type="RefSeq" id="WP_055395179.1">
    <property type="nucleotide sequence ID" value="NZ_LCTZ01000002.1"/>
</dbReference>
<dbReference type="AlphaFoldDB" id="A0A0N8WG31"/>
<sequence>MLDKDFSSDRYPALLGNLRDNGYLSQGDIDVLLKDSFVKNSVVLANISEDKAEIVRRTILENSKRRKFYW</sequence>
<gene>
    <name evidence="1" type="ORF">AAY42_11110</name>
</gene>
<dbReference type="EMBL" id="LCTZ01000002">
    <property type="protein sequence ID" value="KQC30363.1"/>
    <property type="molecule type" value="Genomic_DNA"/>
</dbReference>
<reference evidence="1 2" key="1">
    <citation type="submission" date="2015-04" db="EMBL/GenBank/DDBJ databases">
        <title>Complete genome of flavobacterium.</title>
        <authorList>
            <person name="Kwon Y.M."/>
            <person name="Kim S.-J."/>
        </authorList>
    </citation>
    <scope>NUCLEOTIDE SEQUENCE [LARGE SCALE GENOMIC DNA]</scope>
    <source>
        <strain evidence="1 2">DK169</strain>
    </source>
</reference>